<dbReference type="SUPFAM" id="SSF49879">
    <property type="entry name" value="SMAD/FHA domain"/>
    <property type="match status" value="1"/>
</dbReference>
<gene>
    <name evidence="9" type="ORF">F0U44_05610</name>
</gene>
<feature type="binding site" evidence="4">
    <location>
        <begin position="963"/>
        <end position="970"/>
    </location>
    <ligand>
        <name>ATP</name>
        <dbReference type="ChEBI" id="CHEBI:30616"/>
    </ligand>
</feature>
<reference evidence="9 10" key="2">
    <citation type="submission" date="2019-09" db="EMBL/GenBank/DDBJ databases">
        <authorList>
            <person name="Jin C."/>
        </authorList>
    </citation>
    <scope>NUCLEOTIDE SEQUENCE [LARGE SCALE GENOMIC DNA]</scope>
    <source>
        <strain evidence="9 10">BN130099</strain>
    </source>
</reference>
<keyword evidence="6" id="KW-0472">Membrane</keyword>
<dbReference type="GO" id="GO:0003677">
    <property type="term" value="F:DNA binding"/>
    <property type="evidence" value="ECO:0007669"/>
    <property type="project" value="InterPro"/>
</dbReference>
<dbReference type="PANTHER" id="PTHR22683:SF1">
    <property type="entry name" value="TYPE VII SECRETION SYSTEM PROTEIN ESSC"/>
    <property type="match status" value="1"/>
</dbReference>
<evidence type="ECO:0000313" key="9">
    <source>
        <dbReference type="EMBL" id="KAA1421747.1"/>
    </source>
</evidence>
<dbReference type="InterPro" id="IPR000253">
    <property type="entry name" value="FHA_dom"/>
</dbReference>
<reference evidence="9 10" key="1">
    <citation type="submission" date="2019-09" db="EMBL/GenBank/DDBJ databases">
        <title>Nocardioides panacisoli sp. nov., isolated from the soil of a ginseng field.</title>
        <authorList>
            <person name="Cho C."/>
        </authorList>
    </citation>
    <scope>NUCLEOTIDE SEQUENCE [LARGE SCALE GENOMIC DNA]</scope>
    <source>
        <strain evidence="9 10">BN130099</strain>
    </source>
</reference>
<evidence type="ECO:0000259" key="7">
    <source>
        <dbReference type="PROSITE" id="PS50006"/>
    </source>
</evidence>
<feature type="domain" description="FtsK" evidence="8">
    <location>
        <begin position="613"/>
        <end position="805"/>
    </location>
</feature>
<evidence type="ECO:0000256" key="5">
    <source>
        <dbReference type="SAM" id="Coils"/>
    </source>
</evidence>
<organism evidence="9 10">
    <name type="scientific">Nocardioides humilatus</name>
    <dbReference type="NCBI Taxonomy" id="2607660"/>
    <lineage>
        <taxon>Bacteria</taxon>
        <taxon>Bacillati</taxon>
        <taxon>Actinomycetota</taxon>
        <taxon>Actinomycetes</taxon>
        <taxon>Propionibacteriales</taxon>
        <taxon>Nocardioidaceae</taxon>
        <taxon>Nocardioides</taxon>
    </lineage>
</organism>
<dbReference type="CDD" id="cd00060">
    <property type="entry name" value="FHA"/>
    <property type="match status" value="1"/>
</dbReference>
<keyword evidence="1" id="KW-0597">Phosphoprotein</keyword>
<keyword evidence="10" id="KW-1185">Reference proteome</keyword>
<keyword evidence="6" id="KW-0812">Transmembrane</keyword>
<comment type="caution">
    <text evidence="9">The sequence shown here is derived from an EMBL/GenBank/DDBJ whole genome shotgun (WGS) entry which is preliminary data.</text>
</comment>
<dbReference type="Gene3D" id="2.60.200.20">
    <property type="match status" value="1"/>
</dbReference>
<evidence type="ECO:0000313" key="10">
    <source>
        <dbReference type="Proteomes" id="UP000325003"/>
    </source>
</evidence>
<dbReference type="InterPro" id="IPR008984">
    <property type="entry name" value="SMAD_FHA_dom_sf"/>
</dbReference>
<protein>
    <submittedName>
        <fullName evidence="9">FHA domain-containing protein</fullName>
    </submittedName>
</protein>
<evidence type="ECO:0000256" key="2">
    <source>
        <dbReference type="ARBA" id="ARBA00022741"/>
    </source>
</evidence>
<dbReference type="SUPFAM" id="SSF52540">
    <property type="entry name" value="P-loop containing nucleoside triphosphate hydrolases"/>
    <property type="match status" value="3"/>
</dbReference>
<accession>A0A5B1LQ65</accession>
<dbReference type="PANTHER" id="PTHR22683">
    <property type="entry name" value="SPORULATION PROTEIN RELATED"/>
    <property type="match status" value="1"/>
</dbReference>
<dbReference type="Gene3D" id="3.40.50.300">
    <property type="entry name" value="P-loop containing nucleotide triphosphate hydrolases"/>
    <property type="match status" value="3"/>
</dbReference>
<evidence type="ECO:0000256" key="1">
    <source>
        <dbReference type="ARBA" id="ARBA00022553"/>
    </source>
</evidence>
<dbReference type="CDD" id="cd01127">
    <property type="entry name" value="TrwB_TraG_TraD_VirD4"/>
    <property type="match status" value="1"/>
</dbReference>
<dbReference type="RefSeq" id="WP_149727208.1">
    <property type="nucleotide sequence ID" value="NZ_VUJV01000001.1"/>
</dbReference>
<feature type="transmembrane region" description="Helical" evidence="6">
    <location>
        <begin position="218"/>
        <end position="247"/>
    </location>
</feature>
<keyword evidence="6" id="KW-1133">Transmembrane helix</keyword>
<dbReference type="Pfam" id="PF00498">
    <property type="entry name" value="FHA"/>
    <property type="match status" value="1"/>
</dbReference>
<feature type="domain" description="FHA" evidence="7">
    <location>
        <begin position="94"/>
        <end position="146"/>
    </location>
</feature>
<dbReference type="InterPro" id="IPR027417">
    <property type="entry name" value="P-loop_NTPase"/>
</dbReference>
<dbReference type="Pfam" id="PF01580">
    <property type="entry name" value="FtsK_SpoIIIE"/>
    <property type="match status" value="2"/>
</dbReference>
<dbReference type="GO" id="GO:0005524">
    <property type="term" value="F:ATP binding"/>
    <property type="evidence" value="ECO:0007669"/>
    <property type="project" value="UniProtKB-UniRule"/>
</dbReference>
<dbReference type="Proteomes" id="UP000325003">
    <property type="component" value="Unassembled WGS sequence"/>
</dbReference>
<feature type="binding site" evidence="4">
    <location>
        <begin position="631"/>
        <end position="638"/>
    </location>
    <ligand>
        <name>ATP</name>
        <dbReference type="ChEBI" id="CHEBI:30616"/>
    </ligand>
</feature>
<feature type="domain" description="FtsK" evidence="8">
    <location>
        <begin position="945"/>
        <end position="1133"/>
    </location>
</feature>
<evidence type="ECO:0000256" key="6">
    <source>
        <dbReference type="SAM" id="Phobius"/>
    </source>
</evidence>
<dbReference type="EMBL" id="VUJV01000001">
    <property type="protein sequence ID" value="KAA1421747.1"/>
    <property type="molecule type" value="Genomic_DNA"/>
</dbReference>
<keyword evidence="3 4" id="KW-0067">ATP-binding</keyword>
<sequence length="1424" mass="151575">MRISCTVVDGPVAVDVLVDCDDATPAAALTAAIRAELGIFDQGGGSCGGTVANTGLLHGDIIEGDGTPRRTGLPAAGLQLHVVGGPQSGFVYALPIGTHEIGRSSTLAWNDTSLSRRHCALAVTADGVAVTDLGSSNGTVLDGARLPHAQGQSWLPGQLLEIGDSLVELRLARGSETVVEPAEPGWANFLRPPRVLPHVGTPSIEVPRPPTEHKPRRLPVIAMILPIPFAIVMAVIYNPLFLMFAFMSPMMMLGNYISDRVGNAKDYKAEVEKYHLDLAAAQDRLTEAIDEEQRRLRALAPDAGDVFVTALLPGKRLWERRRHDPDFLEIRLGTADLPSSVRLTGAQTEHDHVARAVPAGFSLVQDGVVGIAGPDSEIDDLARWVVAQLAVHHAPRDLSLSFLTARGGSEWSWLSWLPHLRPDDPEAPLAMIGLDDETRTAQVAALSALIAEREQFQKEHRATQGSFPAHVVVLHGYRELRAIPGLNEVLVDGPPVGVFAVCVAEHEKALPERCTATFQVDAEKSVRGVLRRSGELPIEGLLREGVSAEWADRVARAIAPLRDVGATQEGSSLPDAARLLDVLALDPPTPEAIRAGWVLRPQSTEMVLGIGLTGSFSLDLKVDGPHGLIAGMTGSGKTELLQTIVASLAVANRPDAMNFVLVDYKGDSAFKAFAEMPHVVGKVNDLDQHLVVRALASLKAELKYREHFLAKAETKDIEDYQRLRSKEPHRPALPRLLIVIDEFAQLFKDLPDFVNGLVSISQLGRSMGIHLLLATQRPSGVVSPEIQANTNMRIALRVRDASDSTDVIDVPDAFRISKSTPGRAYARLGASTLQPFQSGRVGGRRPGAAATDLPPPFVARLAWSALGYPPPTAPARKETEVDETDLAALVAAVVGAGRAEDVPAQRSPWLPPMATRLVLPVSVPFAEGVVPPFPYGLSDLPSLQQQCVAYFDLDRDGHLLVIGSPRSGRSQVLRTLAGSIAMSASPVDVHLYGIDCGNGALNALAALPHTGSVVSRTEGERAARLLARIGEEMDARQRLLAEREFGDITEQRSSGLEPLPHLVVMLDRWEAFIPTLGEDEDNAAAIMRILREGASLGVHLVITGDRSLPYYGRLAAMTENKLTLRLAEKDDYGLVGLNPRQMPDQVPDGRGFRPGGIETQVYVLADDVSGQAQAAALVDIGARATGRSTHTRPPFRVDSLPSTIGLDAVLAINAASVQEPFAAVGVGGDELSAYGLTRAGGTSFIVGGPGRSGRSTVLLQMALSWLATGGMVVGVAPRPSVVRSLEEQPGVLSVLTGDGPPDQIASLVESADQPVLIVVDDAEGLRMADIGDYLVQVARGTARATLAVAGDADALSSASMGWLNEARKARRGLLLSPQAWGDGDAIGFRLPRSLVGGAPQPGRGWLHMGDGRLIQVATIAPAIG</sequence>
<feature type="coiled-coil region" evidence="5">
    <location>
        <begin position="264"/>
        <end position="291"/>
    </location>
</feature>
<evidence type="ECO:0000259" key="8">
    <source>
        <dbReference type="PROSITE" id="PS50901"/>
    </source>
</evidence>
<evidence type="ECO:0000256" key="4">
    <source>
        <dbReference type="PROSITE-ProRule" id="PRU00289"/>
    </source>
</evidence>
<proteinExistence type="predicted"/>
<dbReference type="SMART" id="SM00240">
    <property type="entry name" value="FHA"/>
    <property type="match status" value="1"/>
</dbReference>
<evidence type="ECO:0000256" key="3">
    <source>
        <dbReference type="ARBA" id="ARBA00022840"/>
    </source>
</evidence>
<dbReference type="InterPro" id="IPR050206">
    <property type="entry name" value="FtsK/SpoIIIE/SftA"/>
</dbReference>
<keyword evidence="2 4" id="KW-0547">Nucleotide-binding</keyword>
<dbReference type="SMART" id="SM00382">
    <property type="entry name" value="AAA"/>
    <property type="match status" value="3"/>
</dbReference>
<dbReference type="PROSITE" id="PS50006">
    <property type="entry name" value="FHA_DOMAIN"/>
    <property type="match status" value="1"/>
</dbReference>
<dbReference type="InterPro" id="IPR002543">
    <property type="entry name" value="FtsK_dom"/>
</dbReference>
<name>A0A5B1LQ65_9ACTN</name>
<dbReference type="PROSITE" id="PS50901">
    <property type="entry name" value="FTSK"/>
    <property type="match status" value="2"/>
</dbReference>
<dbReference type="InterPro" id="IPR003593">
    <property type="entry name" value="AAA+_ATPase"/>
</dbReference>
<keyword evidence="5" id="KW-0175">Coiled coil</keyword>